<evidence type="ECO:0000313" key="3">
    <source>
        <dbReference type="Proteomes" id="UP000250299"/>
    </source>
</evidence>
<evidence type="ECO:0000313" key="2">
    <source>
        <dbReference type="EMBL" id="AWY39035.1"/>
    </source>
</evidence>
<evidence type="ECO:0000259" key="1">
    <source>
        <dbReference type="Pfam" id="PF24745"/>
    </source>
</evidence>
<dbReference type="InterPro" id="IPR056110">
    <property type="entry name" value="DUF7693"/>
</dbReference>
<sequence>MNQKVLTAREVYQVLREAASGTRPLRQIGAKVFDTPHSGVMTIDIEGWLITVSRWREKISHCDSCFSPNGRNYDFQSPLNQDADPVALLIPHELEQLEAKLSAVEHDISNPSASC</sequence>
<gene>
    <name evidence="2" type="ORF">DKY63_03545</name>
</gene>
<protein>
    <recommendedName>
        <fullName evidence="1">DUF7693 domain-containing protein</fullName>
    </recommendedName>
</protein>
<proteinExistence type="predicted"/>
<dbReference type="AlphaFoldDB" id="A0A2Z4RE12"/>
<dbReference type="RefSeq" id="WP_110962852.1">
    <property type="nucleotide sequence ID" value="NZ_CP029693.1"/>
</dbReference>
<feature type="domain" description="DUF7693" evidence="1">
    <location>
        <begin position="6"/>
        <end position="102"/>
    </location>
</feature>
<dbReference type="Pfam" id="PF24745">
    <property type="entry name" value="DUF7693"/>
    <property type="match status" value="1"/>
</dbReference>
<name>A0A2Z4RE12_PSEPU</name>
<dbReference type="Proteomes" id="UP000250299">
    <property type="component" value="Chromosome"/>
</dbReference>
<dbReference type="EMBL" id="CP029693">
    <property type="protein sequence ID" value="AWY39035.1"/>
    <property type="molecule type" value="Genomic_DNA"/>
</dbReference>
<reference evidence="2 3" key="1">
    <citation type="submission" date="2018-05" db="EMBL/GenBank/DDBJ databases">
        <title>Whole genome sequence of Pseudomonas putida JBC17.</title>
        <authorList>
            <person name="Lee Y.H."/>
            <person name="David K."/>
        </authorList>
    </citation>
    <scope>NUCLEOTIDE SEQUENCE [LARGE SCALE GENOMIC DNA]</scope>
    <source>
        <strain evidence="2 3">JBC17</strain>
    </source>
</reference>
<dbReference type="OrthoDB" id="7000909at2"/>
<accession>A0A2Z4RE12</accession>
<organism evidence="2 3">
    <name type="scientific">Pseudomonas putida</name>
    <name type="common">Arthrobacter siderocapsulatus</name>
    <dbReference type="NCBI Taxonomy" id="303"/>
    <lineage>
        <taxon>Bacteria</taxon>
        <taxon>Pseudomonadati</taxon>
        <taxon>Pseudomonadota</taxon>
        <taxon>Gammaproteobacteria</taxon>
        <taxon>Pseudomonadales</taxon>
        <taxon>Pseudomonadaceae</taxon>
        <taxon>Pseudomonas</taxon>
    </lineage>
</organism>